<accession>A0A5B7IN97</accession>
<reference evidence="1 2" key="1">
    <citation type="submission" date="2019-05" db="EMBL/GenBank/DDBJ databases">
        <title>Another draft genome of Portunus trituberculatus and its Hox gene families provides insights of decapod evolution.</title>
        <authorList>
            <person name="Jeong J.-H."/>
            <person name="Song I."/>
            <person name="Kim S."/>
            <person name="Choi T."/>
            <person name="Kim D."/>
            <person name="Ryu S."/>
            <person name="Kim W."/>
        </authorList>
    </citation>
    <scope>NUCLEOTIDE SEQUENCE [LARGE SCALE GENOMIC DNA]</scope>
    <source>
        <tissue evidence="1">Muscle</tissue>
    </source>
</reference>
<dbReference type="Proteomes" id="UP000324222">
    <property type="component" value="Unassembled WGS sequence"/>
</dbReference>
<comment type="caution">
    <text evidence="1">The sequence shown here is derived from an EMBL/GenBank/DDBJ whole genome shotgun (WGS) entry which is preliminary data.</text>
</comment>
<protein>
    <submittedName>
        <fullName evidence="1">Uncharacterized protein</fullName>
    </submittedName>
</protein>
<dbReference type="AlphaFoldDB" id="A0A5B7IN97"/>
<gene>
    <name evidence="1" type="ORF">E2C01_081774</name>
</gene>
<proteinExistence type="predicted"/>
<sequence>MMERQVVEDMRWIPDFLHSKEHVYVLTAHVEGDGGAEWLRQVGIGSLTRDDPVEVLAGQVRQGECVPRDLPSGLLTHVVQQ</sequence>
<evidence type="ECO:0000313" key="1">
    <source>
        <dbReference type="EMBL" id="MPC86931.1"/>
    </source>
</evidence>
<dbReference type="EMBL" id="VSRR010072988">
    <property type="protein sequence ID" value="MPC86931.1"/>
    <property type="molecule type" value="Genomic_DNA"/>
</dbReference>
<name>A0A5B7IN97_PORTR</name>
<evidence type="ECO:0000313" key="2">
    <source>
        <dbReference type="Proteomes" id="UP000324222"/>
    </source>
</evidence>
<keyword evidence="2" id="KW-1185">Reference proteome</keyword>
<organism evidence="1 2">
    <name type="scientific">Portunus trituberculatus</name>
    <name type="common">Swimming crab</name>
    <name type="synonym">Neptunus trituberculatus</name>
    <dbReference type="NCBI Taxonomy" id="210409"/>
    <lineage>
        <taxon>Eukaryota</taxon>
        <taxon>Metazoa</taxon>
        <taxon>Ecdysozoa</taxon>
        <taxon>Arthropoda</taxon>
        <taxon>Crustacea</taxon>
        <taxon>Multicrustacea</taxon>
        <taxon>Malacostraca</taxon>
        <taxon>Eumalacostraca</taxon>
        <taxon>Eucarida</taxon>
        <taxon>Decapoda</taxon>
        <taxon>Pleocyemata</taxon>
        <taxon>Brachyura</taxon>
        <taxon>Eubrachyura</taxon>
        <taxon>Portunoidea</taxon>
        <taxon>Portunidae</taxon>
        <taxon>Portuninae</taxon>
        <taxon>Portunus</taxon>
    </lineage>
</organism>